<name>A0AAD9JTV4_RIDPI</name>
<dbReference type="AlphaFoldDB" id="A0AAD9JTV4"/>
<dbReference type="SUPFAM" id="SSF56672">
    <property type="entry name" value="DNA/RNA polymerases"/>
    <property type="match status" value="1"/>
</dbReference>
<dbReference type="PROSITE" id="PS50878">
    <property type="entry name" value="RT_POL"/>
    <property type="match status" value="1"/>
</dbReference>
<dbReference type="Proteomes" id="UP001209878">
    <property type="component" value="Unassembled WGS sequence"/>
</dbReference>
<dbReference type="InterPro" id="IPR000477">
    <property type="entry name" value="RT_dom"/>
</dbReference>
<gene>
    <name evidence="2" type="ORF">NP493_1799g00015</name>
</gene>
<sequence>MLHSTETGLLRVQHDIASELNKNHAMLFVMLDLSSAFDTIDHEQLLTLLHDEYGVREMALSWFRANLEDRTHCVQTDSQASATIPLQSGVPQGSVLGPAMFTLYTTPMQRIFKRQGINYHKYANDIQLYASYNPAKPGDQVETARRLTDCIGEVRRWMAVRMMKLNDEKLR</sequence>
<proteinExistence type="predicted"/>
<protein>
    <recommendedName>
        <fullName evidence="1">Reverse transcriptase domain-containing protein</fullName>
    </recommendedName>
</protein>
<evidence type="ECO:0000259" key="1">
    <source>
        <dbReference type="PROSITE" id="PS50878"/>
    </source>
</evidence>
<dbReference type="InterPro" id="IPR043502">
    <property type="entry name" value="DNA/RNA_pol_sf"/>
</dbReference>
<evidence type="ECO:0000313" key="3">
    <source>
        <dbReference type="Proteomes" id="UP001209878"/>
    </source>
</evidence>
<evidence type="ECO:0000313" key="2">
    <source>
        <dbReference type="EMBL" id="KAK2158458.1"/>
    </source>
</evidence>
<keyword evidence="3" id="KW-1185">Reference proteome</keyword>
<accession>A0AAD9JTV4</accession>
<dbReference type="Pfam" id="PF00078">
    <property type="entry name" value="RVT_1"/>
    <property type="match status" value="1"/>
</dbReference>
<organism evidence="2 3">
    <name type="scientific">Ridgeia piscesae</name>
    <name type="common">Tubeworm</name>
    <dbReference type="NCBI Taxonomy" id="27915"/>
    <lineage>
        <taxon>Eukaryota</taxon>
        <taxon>Metazoa</taxon>
        <taxon>Spiralia</taxon>
        <taxon>Lophotrochozoa</taxon>
        <taxon>Annelida</taxon>
        <taxon>Polychaeta</taxon>
        <taxon>Sedentaria</taxon>
        <taxon>Canalipalpata</taxon>
        <taxon>Sabellida</taxon>
        <taxon>Siboglinidae</taxon>
        <taxon>Ridgeia</taxon>
    </lineage>
</organism>
<feature type="domain" description="Reverse transcriptase" evidence="1">
    <location>
        <begin position="1"/>
        <end position="171"/>
    </location>
</feature>
<dbReference type="EMBL" id="JAODUO010001796">
    <property type="protein sequence ID" value="KAK2158458.1"/>
    <property type="molecule type" value="Genomic_DNA"/>
</dbReference>
<reference evidence="2" key="1">
    <citation type="journal article" date="2023" name="Mol. Biol. Evol.">
        <title>Third-Generation Sequencing Reveals the Adaptive Role of the Epigenome in Three Deep-Sea Polychaetes.</title>
        <authorList>
            <person name="Perez M."/>
            <person name="Aroh O."/>
            <person name="Sun Y."/>
            <person name="Lan Y."/>
            <person name="Juniper S.K."/>
            <person name="Young C.R."/>
            <person name="Angers B."/>
            <person name="Qian P.Y."/>
        </authorList>
    </citation>
    <scope>NUCLEOTIDE SEQUENCE</scope>
    <source>
        <strain evidence="2">R07B-5</strain>
    </source>
</reference>
<comment type="caution">
    <text evidence="2">The sequence shown here is derived from an EMBL/GenBank/DDBJ whole genome shotgun (WGS) entry which is preliminary data.</text>
</comment>
<dbReference type="PANTHER" id="PTHR33332">
    <property type="entry name" value="REVERSE TRANSCRIPTASE DOMAIN-CONTAINING PROTEIN"/>
    <property type="match status" value="1"/>
</dbReference>